<dbReference type="RefSeq" id="XP_060316095.1">
    <property type="nucleotide sequence ID" value="XM_060454323.1"/>
</dbReference>
<proteinExistence type="predicted"/>
<comment type="caution">
    <text evidence="1">The sequence shown here is derived from an EMBL/GenBank/DDBJ whole genome shotgun (WGS) entry which is preliminary data.</text>
</comment>
<dbReference type="EMBL" id="MOOE01000005">
    <property type="protein sequence ID" value="KAK1531050.1"/>
    <property type="molecule type" value="Genomic_DNA"/>
</dbReference>
<organism evidence="1 2">
    <name type="scientific">Colletotrichum costaricense</name>
    <dbReference type="NCBI Taxonomy" id="1209916"/>
    <lineage>
        <taxon>Eukaryota</taxon>
        <taxon>Fungi</taxon>
        <taxon>Dikarya</taxon>
        <taxon>Ascomycota</taxon>
        <taxon>Pezizomycotina</taxon>
        <taxon>Sordariomycetes</taxon>
        <taxon>Hypocreomycetidae</taxon>
        <taxon>Glomerellales</taxon>
        <taxon>Glomerellaceae</taxon>
        <taxon>Colletotrichum</taxon>
        <taxon>Colletotrichum acutatum species complex</taxon>
    </lineage>
</organism>
<dbReference type="Proteomes" id="UP001240678">
    <property type="component" value="Unassembled WGS sequence"/>
</dbReference>
<reference evidence="1 2" key="1">
    <citation type="submission" date="2016-10" db="EMBL/GenBank/DDBJ databases">
        <title>The genome sequence of Colletotrichum fioriniae PJ7.</title>
        <authorList>
            <person name="Baroncelli R."/>
        </authorList>
    </citation>
    <scope>NUCLEOTIDE SEQUENCE [LARGE SCALE GENOMIC DNA]</scope>
    <source>
        <strain evidence="1 2">IMI 309622</strain>
    </source>
</reference>
<evidence type="ECO:0000313" key="2">
    <source>
        <dbReference type="Proteomes" id="UP001240678"/>
    </source>
</evidence>
<gene>
    <name evidence="1" type="ORF">CCOS01_06153</name>
</gene>
<sequence length="184" mass="21010">MQGCTCRVQVGCDKSREAEEEIWLTSSWFTRDLHDASQYCAGINKRRCGGSDGRGRGQRQEIAGFMLERFPFDGDVVGGLELGRIQGEEEPWERRVGGRGDQEFRTLGEYVPSYVADRGNLRRVRDGFLVSHCKLWRAGLGTVEYAVHKSYLTRREMVMAVRIFPSSASFRFAACNWQMRRGRA</sequence>
<keyword evidence="2" id="KW-1185">Reference proteome</keyword>
<dbReference type="GeneID" id="85337870"/>
<accession>A0AAI9Z1T7</accession>
<name>A0AAI9Z1T7_9PEZI</name>
<dbReference type="AlphaFoldDB" id="A0AAI9Z1T7"/>
<evidence type="ECO:0000313" key="1">
    <source>
        <dbReference type="EMBL" id="KAK1531050.1"/>
    </source>
</evidence>
<protein>
    <submittedName>
        <fullName evidence="1">Uncharacterized protein</fullName>
    </submittedName>
</protein>